<sequence length="274" mass="29572">MMARRRHDSAAVRAVDLSIGTTQLRIVDGVTLVIQPGETFVVSGPAGAGKTTLASLIAGQPASGVDIVGGDLTVGGIPGKRPGRLRREWLVRTGYLPQGAGALLPPQFTVGEIIASPITSRSRKHNPAALRQRVASLLDEVHLPLGAADKYPYELSAGMLQRVAFAHAMVLEPALLVADDPMANLDVEMRPVIYEAIRRRQRERNMASLIVTNDANLTREFQASAIALRGGHVVADGDFTAVPRPTPTGPISAAFLAEHTEPPRTRRQRRERRR</sequence>
<evidence type="ECO:0000256" key="4">
    <source>
        <dbReference type="ARBA" id="ARBA00022840"/>
    </source>
</evidence>
<evidence type="ECO:0000259" key="5">
    <source>
        <dbReference type="PROSITE" id="PS50893"/>
    </source>
</evidence>
<evidence type="ECO:0000256" key="2">
    <source>
        <dbReference type="ARBA" id="ARBA00022448"/>
    </source>
</evidence>
<dbReference type="GO" id="GO:0016887">
    <property type="term" value="F:ATP hydrolysis activity"/>
    <property type="evidence" value="ECO:0007669"/>
    <property type="project" value="InterPro"/>
</dbReference>
<dbReference type="PANTHER" id="PTHR43776:SF7">
    <property type="entry name" value="D,D-DIPEPTIDE TRANSPORT ATP-BINDING PROTEIN DDPF-RELATED"/>
    <property type="match status" value="1"/>
</dbReference>
<dbReference type="AlphaFoldDB" id="A0A5C8HQT2"/>
<dbReference type="SMART" id="SM00382">
    <property type="entry name" value="AAA"/>
    <property type="match status" value="1"/>
</dbReference>
<comment type="similarity">
    <text evidence="1">Belongs to the ABC transporter superfamily.</text>
</comment>
<dbReference type="SUPFAM" id="SSF52540">
    <property type="entry name" value="P-loop containing nucleoside triphosphate hydrolases"/>
    <property type="match status" value="1"/>
</dbReference>
<dbReference type="Proteomes" id="UP000321196">
    <property type="component" value="Unassembled WGS sequence"/>
</dbReference>
<evidence type="ECO:0000313" key="7">
    <source>
        <dbReference type="Proteomes" id="UP000321196"/>
    </source>
</evidence>
<evidence type="ECO:0000256" key="1">
    <source>
        <dbReference type="ARBA" id="ARBA00005417"/>
    </source>
</evidence>
<proteinExistence type="inferred from homology"/>
<feature type="domain" description="ABC transporter" evidence="5">
    <location>
        <begin position="12"/>
        <end position="255"/>
    </location>
</feature>
<gene>
    <name evidence="6" type="ORF">FVP60_09155</name>
</gene>
<dbReference type="InterPro" id="IPR003593">
    <property type="entry name" value="AAA+_ATPase"/>
</dbReference>
<keyword evidence="7" id="KW-1185">Reference proteome</keyword>
<protein>
    <submittedName>
        <fullName evidence="6">ATP-binding cassette domain-containing protein</fullName>
    </submittedName>
</protein>
<reference evidence="6 7" key="1">
    <citation type="submission" date="2019-08" db="EMBL/GenBank/DDBJ databases">
        <authorList>
            <person name="Dong K."/>
        </authorList>
    </citation>
    <scope>NUCLEOTIDE SEQUENCE [LARGE SCALE GENOMIC DNA]</scope>
    <source>
        <strain evidence="6 7">M4-8</strain>
    </source>
</reference>
<dbReference type="GO" id="GO:0055085">
    <property type="term" value="P:transmembrane transport"/>
    <property type="evidence" value="ECO:0007669"/>
    <property type="project" value="UniProtKB-ARBA"/>
</dbReference>
<dbReference type="PANTHER" id="PTHR43776">
    <property type="entry name" value="TRANSPORT ATP-BINDING PROTEIN"/>
    <property type="match status" value="1"/>
</dbReference>
<keyword evidence="2" id="KW-0813">Transport</keyword>
<dbReference type="OrthoDB" id="5113678at2"/>
<accession>A0A5C8HQT2</accession>
<dbReference type="EMBL" id="VRSW01000002">
    <property type="protein sequence ID" value="TXK04813.1"/>
    <property type="molecule type" value="Genomic_DNA"/>
</dbReference>
<dbReference type="PROSITE" id="PS50893">
    <property type="entry name" value="ABC_TRANSPORTER_2"/>
    <property type="match status" value="1"/>
</dbReference>
<comment type="caution">
    <text evidence="6">The sequence shown here is derived from an EMBL/GenBank/DDBJ whole genome shotgun (WGS) entry which is preliminary data.</text>
</comment>
<evidence type="ECO:0000256" key="3">
    <source>
        <dbReference type="ARBA" id="ARBA00022741"/>
    </source>
</evidence>
<dbReference type="InterPro" id="IPR027417">
    <property type="entry name" value="P-loop_NTPase"/>
</dbReference>
<dbReference type="GO" id="GO:0005524">
    <property type="term" value="F:ATP binding"/>
    <property type="evidence" value="ECO:0007669"/>
    <property type="project" value="UniProtKB-KW"/>
</dbReference>
<organism evidence="6 7">
    <name type="scientific">Microbacterium mitrae</name>
    <dbReference type="NCBI Taxonomy" id="664640"/>
    <lineage>
        <taxon>Bacteria</taxon>
        <taxon>Bacillati</taxon>
        <taxon>Actinomycetota</taxon>
        <taxon>Actinomycetes</taxon>
        <taxon>Micrococcales</taxon>
        <taxon>Microbacteriaceae</taxon>
        <taxon>Microbacterium</taxon>
    </lineage>
</organism>
<dbReference type="InterPro" id="IPR050319">
    <property type="entry name" value="ABC_transp_ATP-bind"/>
</dbReference>
<keyword evidence="3" id="KW-0547">Nucleotide-binding</keyword>
<keyword evidence="4 6" id="KW-0067">ATP-binding</keyword>
<dbReference type="Gene3D" id="3.40.50.300">
    <property type="entry name" value="P-loop containing nucleotide triphosphate hydrolases"/>
    <property type="match status" value="1"/>
</dbReference>
<evidence type="ECO:0000313" key="6">
    <source>
        <dbReference type="EMBL" id="TXK04813.1"/>
    </source>
</evidence>
<name>A0A5C8HQT2_9MICO</name>
<dbReference type="Pfam" id="PF00005">
    <property type="entry name" value="ABC_tran"/>
    <property type="match status" value="1"/>
</dbReference>
<dbReference type="InterPro" id="IPR003439">
    <property type="entry name" value="ABC_transporter-like_ATP-bd"/>
</dbReference>